<protein>
    <submittedName>
        <fullName evidence="1">UPF0149 family protein</fullName>
    </submittedName>
</protein>
<reference evidence="1 2" key="1">
    <citation type="submission" date="2023-08" db="EMBL/GenBank/DDBJ databases">
        <title>Alcaligenaceae gen. nov., a novel taxon isolated from the sludge of Yixing Pesticide Factory.</title>
        <authorList>
            <person name="Ruan L."/>
        </authorList>
    </citation>
    <scope>NUCLEOTIDE SEQUENCE [LARGE SCALE GENOMIC DNA]</scope>
    <source>
        <strain evidence="1 2">LG-2</strain>
    </source>
</reference>
<evidence type="ECO:0000313" key="2">
    <source>
        <dbReference type="Proteomes" id="UP001232156"/>
    </source>
</evidence>
<dbReference type="SUPFAM" id="SSF103642">
    <property type="entry name" value="Sec-C motif"/>
    <property type="match status" value="1"/>
</dbReference>
<dbReference type="SUPFAM" id="SSF101327">
    <property type="entry name" value="YgfB-like"/>
    <property type="match status" value="1"/>
</dbReference>
<keyword evidence="2" id="KW-1185">Reference proteome</keyword>
<dbReference type="Gene3D" id="3.10.450.50">
    <property type="match status" value="1"/>
</dbReference>
<dbReference type="InterPro" id="IPR036255">
    <property type="entry name" value="YgfB-like_sf"/>
</dbReference>
<comment type="caution">
    <text evidence="1">The sequence shown here is derived from an EMBL/GenBank/DDBJ whole genome shotgun (WGS) entry which is preliminary data.</text>
</comment>
<dbReference type="Proteomes" id="UP001232156">
    <property type="component" value="Unassembled WGS sequence"/>
</dbReference>
<evidence type="ECO:0000313" key="1">
    <source>
        <dbReference type="EMBL" id="MDR4126427.1"/>
    </source>
</evidence>
<gene>
    <name evidence="1" type="ORF">Q8947_10595</name>
</gene>
<name>A0ABU1D845_9BURK</name>
<dbReference type="Pfam" id="PF03695">
    <property type="entry name" value="UPF0149"/>
    <property type="match status" value="1"/>
</dbReference>
<accession>A0ABU1D845</accession>
<dbReference type="PANTHER" id="PTHR33747:SF1">
    <property type="entry name" value="ADENYLATE CYCLASE-ASSOCIATED CAP C-TERMINAL DOMAIN-CONTAINING PROTEIN"/>
    <property type="match status" value="1"/>
</dbReference>
<dbReference type="RefSeq" id="WP_347287242.1">
    <property type="nucleotide sequence ID" value="NZ_JAUZQE010000025.1"/>
</dbReference>
<dbReference type="PANTHER" id="PTHR33747">
    <property type="entry name" value="UPF0225 PROTEIN SCO1677"/>
    <property type="match status" value="1"/>
</dbReference>
<proteinExistence type="predicted"/>
<dbReference type="InterPro" id="IPR011978">
    <property type="entry name" value="YgfB-like"/>
</dbReference>
<organism evidence="1 2">
    <name type="scientific">Yanghanlia caeni</name>
    <dbReference type="NCBI Taxonomy" id="3064283"/>
    <lineage>
        <taxon>Bacteria</taxon>
        <taxon>Pseudomonadati</taxon>
        <taxon>Pseudomonadota</taxon>
        <taxon>Betaproteobacteria</taxon>
        <taxon>Burkholderiales</taxon>
        <taxon>Alcaligenaceae</taxon>
        <taxon>Yanghanlia</taxon>
    </lineage>
</organism>
<dbReference type="NCBIfam" id="TIGR02292">
    <property type="entry name" value="ygfB_yecA"/>
    <property type="match status" value="1"/>
</dbReference>
<sequence length="234" mass="26377">MHHAAAPLSDDELQQLSDFLLDEVESEGMTLEILDGYLHAIAIGPVTIHPLQWLPKVWGTEGPVPQLDSIEDINYFMGLVMRLFNGIIHGLECDPREFSPVWACAIYRGRDYIDAESWAYGFVEGMKLCWADWAPMLNSQEGQAWFRPIALLGEDDYCPEQDELTKTPARRGKIAEQIPAAFMAMHEYWLPYRLAVHERQVAGAMRAKVGRNDPCPCGSGKKFKKCCGAPLDLH</sequence>
<dbReference type="Pfam" id="PF02810">
    <property type="entry name" value="SEC-C"/>
    <property type="match status" value="1"/>
</dbReference>
<dbReference type="EMBL" id="JAUZQE010000025">
    <property type="protein sequence ID" value="MDR4126427.1"/>
    <property type="molecule type" value="Genomic_DNA"/>
</dbReference>
<dbReference type="InterPro" id="IPR004027">
    <property type="entry name" value="SEC_C_motif"/>
</dbReference>